<name>A0A9X1XJU5_9VIBR</name>
<organism evidence="2 3">
    <name type="scientific">Vibrio amylolyticus</name>
    <dbReference type="NCBI Taxonomy" id="2847292"/>
    <lineage>
        <taxon>Bacteria</taxon>
        <taxon>Pseudomonadati</taxon>
        <taxon>Pseudomonadota</taxon>
        <taxon>Gammaproteobacteria</taxon>
        <taxon>Vibrionales</taxon>
        <taxon>Vibrionaceae</taxon>
        <taxon>Vibrio</taxon>
    </lineage>
</organism>
<dbReference type="InterPro" id="IPR029058">
    <property type="entry name" value="AB_hydrolase_fold"/>
</dbReference>
<protein>
    <submittedName>
        <fullName evidence="2">Alpha/beta fold hydrolase</fullName>
    </submittedName>
</protein>
<dbReference type="RefSeq" id="WP_248009661.1">
    <property type="nucleotide sequence ID" value="NZ_JAJHVV010000009.1"/>
</dbReference>
<dbReference type="GO" id="GO:0052689">
    <property type="term" value="F:carboxylic ester hydrolase activity"/>
    <property type="evidence" value="ECO:0007669"/>
    <property type="project" value="TreeGrafter"/>
</dbReference>
<dbReference type="Proteomes" id="UP001139559">
    <property type="component" value="Unassembled WGS sequence"/>
</dbReference>
<evidence type="ECO:0000259" key="1">
    <source>
        <dbReference type="Pfam" id="PF12146"/>
    </source>
</evidence>
<evidence type="ECO:0000313" key="3">
    <source>
        <dbReference type="Proteomes" id="UP001139559"/>
    </source>
</evidence>
<reference evidence="2" key="1">
    <citation type="submission" date="2021-11" db="EMBL/GenBank/DDBJ databases">
        <title>Vibrio ZSDE26 sp. nov. and Vibrio ZSDZ34 sp. nov., isolated from coastal seawater in Qingdao.</title>
        <authorList>
            <person name="Zhang P."/>
        </authorList>
    </citation>
    <scope>NUCLEOTIDE SEQUENCE</scope>
    <source>
        <strain evidence="2">ZSDE26</strain>
    </source>
</reference>
<sequence>MTVITLASHAETIVFKHGNTILSGQYLKPTDDKDTKGVILFVHGDGATSYDAEGYYKLIWQPLRQNGYAIFSWDKPGVGQSTGNWLEQSMTERQDEVLAAIEVIQEKYGFNADNTGLLGFSQAGWVVPTLAGLHSKIGFFIGIGFATNWVDQGRYFTRVKHTVAGGNANQIEQAILSYNREIDFLSTSPSYAEYVDFVGSQTMIKERFHFVLDNVQSDATQDYERIKTPGLLLWGDDDLNVNAKKEFESWKTRQHPQITAKLIPNATHSMLDSELFNTQEFGYKQWLMLMWYEQQALADTFIPTLVSWLEEHHK</sequence>
<dbReference type="InterPro" id="IPR053145">
    <property type="entry name" value="AB_hydrolase_Est10"/>
</dbReference>
<evidence type="ECO:0000313" key="2">
    <source>
        <dbReference type="EMBL" id="MCK6264582.1"/>
    </source>
</evidence>
<proteinExistence type="predicted"/>
<dbReference type="PANTHER" id="PTHR43265:SF1">
    <property type="entry name" value="ESTERASE ESTD"/>
    <property type="match status" value="1"/>
</dbReference>
<dbReference type="SUPFAM" id="SSF53474">
    <property type="entry name" value="alpha/beta-Hydrolases"/>
    <property type="match status" value="1"/>
</dbReference>
<keyword evidence="2" id="KW-0378">Hydrolase</keyword>
<accession>A0A9X1XJU5</accession>
<feature type="domain" description="Serine aminopeptidase S33" evidence="1">
    <location>
        <begin position="34"/>
        <end position="271"/>
    </location>
</feature>
<keyword evidence="3" id="KW-1185">Reference proteome</keyword>
<dbReference type="Pfam" id="PF12146">
    <property type="entry name" value="Hydrolase_4"/>
    <property type="match status" value="1"/>
</dbReference>
<dbReference type="Gene3D" id="3.40.50.1820">
    <property type="entry name" value="alpha/beta hydrolase"/>
    <property type="match status" value="1"/>
</dbReference>
<comment type="caution">
    <text evidence="2">The sequence shown here is derived from an EMBL/GenBank/DDBJ whole genome shotgun (WGS) entry which is preliminary data.</text>
</comment>
<dbReference type="AlphaFoldDB" id="A0A9X1XJU5"/>
<gene>
    <name evidence="2" type="ORF">KP803_14980</name>
</gene>
<dbReference type="InterPro" id="IPR022742">
    <property type="entry name" value="Hydrolase_4"/>
</dbReference>
<dbReference type="EMBL" id="JAJHVV010000009">
    <property type="protein sequence ID" value="MCK6264582.1"/>
    <property type="molecule type" value="Genomic_DNA"/>
</dbReference>
<dbReference type="PANTHER" id="PTHR43265">
    <property type="entry name" value="ESTERASE ESTD"/>
    <property type="match status" value="1"/>
</dbReference>